<dbReference type="PANTHER" id="PTHR35483:SF1">
    <property type="entry name" value="GLYCINE-RICH PROTEIN-RELATED"/>
    <property type="match status" value="1"/>
</dbReference>
<proteinExistence type="predicted"/>
<dbReference type="EMBL" id="GEDG01018865">
    <property type="protein sequence ID" value="JAP20426.1"/>
    <property type="molecule type" value="Transcribed_RNA"/>
</dbReference>
<dbReference type="GO" id="GO:0009507">
    <property type="term" value="C:chloroplast"/>
    <property type="evidence" value="ECO:0007669"/>
    <property type="project" value="TreeGrafter"/>
</dbReference>
<dbReference type="AlphaFoldDB" id="A0A0V0HKB0"/>
<name>A0A0V0HKB0_SOLCH</name>
<sequence length="239" mass="26348">MSCATINACNFNASFPSLTAPKRILKLTTLSSTFVGIKLPKNAKVGVSRQQQQCTTVCLFGGGKGKSSNDNEASPWKALEKAMGNLKKEKSVEDLLKQQIEKQEYFDGGDGGGDRPGGGGGGGDDASGGAEDEGIPGILDELGQVVLATMGFICLYIYIIESEEITVFAKDILKFIFLRQKSIRLGRTIARWESYFKSLSEKEVDPYWLESEILNTTTWYDGPTKYRRILRRLQSDSDY</sequence>
<organism evidence="2">
    <name type="scientific">Solanum chacoense</name>
    <name type="common">Chaco potato</name>
    <dbReference type="NCBI Taxonomy" id="4108"/>
    <lineage>
        <taxon>Eukaryota</taxon>
        <taxon>Viridiplantae</taxon>
        <taxon>Streptophyta</taxon>
        <taxon>Embryophyta</taxon>
        <taxon>Tracheophyta</taxon>
        <taxon>Spermatophyta</taxon>
        <taxon>Magnoliopsida</taxon>
        <taxon>eudicotyledons</taxon>
        <taxon>Gunneridae</taxon>
        <taxon>Pentapetalae</taxon>
        <taxon>asterids</taxon>
        <taxon>lamiids</taxon>
        <taxon>Solanales</taxon>
        <taxon>Solanaceae</taxon>
        <taxon>Solanoideae</taxon>
        <taxon>Solaneae</taxon>
        <taxon>Solanum</taxon>
    </lineage>
</organism>
<dbReference type="PANTHER" id="PTHR35483">
    <property type="entry name" value="NUCLEUSENVELOPE PROTEIN"/>
    <property type="match status" value="1"/>
</dbReference>
<evidence type="ECO:0000256" key="1">
    <source>
        <dbReference type="SAM" id="MobiDB-lite"/>
    </source>
</evidence>
<accession>A0A0V0HKB0</accession>
<feature type="region of interest" description="Disordered" evidence="1">
    <location>
        <begin position="106"/>
        <end position="133"/>
    </location>
</feature>
<feature type="compositionally biased region" description="Gly residues" evidence="1">
    <location>
        <begin position="108"/>
        <end position="126"/>
    </location>
</feature>
<protein>
    <submittedName>
        <fullName evidence="2">Putative ovule protein</fullName>
    </submittedName>
</protein>
<evidence type="ECO:0000313" key="2">
    <source>
        <dbReference type="EMBL" id="JAP20426.1"/>
    </source>
</evidence>
<reference evidence="2" key="1">
    <citation type="submission" date="2015-12" db="EMBL/GenBank/DDBJ databases">
        <title>Gene expression during late stages of embryo sac development: a critical building block for successful pollen-pistil interactions.</title>
        <authorList>
            <person name="Liu Y."/>
            <person name="Joly V."/>
            <person name="Sabar M."/>
            <person name="Matton D.P."/>
        </authorList>
    </citation>
    <scope>NUCLEOTIDE SEQUENCE</scope>
</reference>